<feature type="compositionally biased region" description="Basic and acidic residues" evidence="1">
    <location>
        <begin position="254"/>
        <end position="265"/>
    </location>
</feature>
<evidence type="ECO:0000256" key="1">
    <source>
        <dbReference type="SAM" id="MobiDB-lite"/>
    </source>
</evidence>
<keyword evidence="3" id="KW-1185">Reference proteome</keyword>
<comment type="caution">
    <text evidence="2">The sequence shown here is derived from an EMBL/GenBank/DDBJ whole genome shotgun (WGS) entry which is preliminary data.</text>
</comment>
<organism evidence="2 3">
    <name type="scientific">Plastoroseomonas arctica</name>
    <dbReference type="NCBI Taxonomy" id="1509237"/>
    <lineage>
        <taxon>Bacteria</taxon>
        <taxon>Pseudomonadati</taxon>
        <taxon>Pseudomonadota</taxon>
        <taxon>Alphaproteobacteria</taxon>
        <taxon>Acetobacterales</taxon>
        <taxon>Acetobacteraceae</taxon>
        <taxon>Plastoroseomonas</taxon>
    </lineage>
</organism>
<reference evidence="2" key="2">
    <citation type="journal article" date="2021" name="Syst. Appl. Microbiol.">
        <title>Roseomonas hellenica sp. nov., isolated from roots of wild-growing Alkanna tinctoria.</title>
        <authorList>
            <person name="Rat A."/>
            <person name="Naranjo H.D."/>
            <person name="Lebbe L."/>
            <person name="Cnockaert M."/>
            <person name="Krigas N."/>
            <person name="Grigoriadou K."/>
            <person name="Maloupa E."/>
            <person name="Willems A."/>
        </authorList>
    </citation>
    <scope>NUCLEOTIDE SEQUENCE</scope>
    <source>
        <strain evidence="2">LMG 28251</strain>
    </source>
</reference>
<protein>
    <recommendedName>
        <fullName evidence="4">WYL domain-containing protein</fullName>
    </recommendedName>
</protein>
<name>A0AAF1K4X3_9PROT</name>
<evidence type="ECO:0008006" key="4">
    <source>
        <dbReference type="Google" id="ProtNLM"/>
    </source>
</evidence>
<evidence type="ECO:0000313" key="3">
    <source>
        <dbReference type="Proteomes" id="UP001196068"/>
    </source>
</evidence>
<proteinExistence type="predicted"/>
<dbReference type="EMBL" id="JAAEDH010000012">
    <property type="protein sequence ID" value="MBR0655775.1"/>
    <property type="molecule type" value="Genomic_DNA"/>
</dbReference>
<dbReference type="Proteomes" id="UP001196068">
    <property type="component" value="Unassembled WGS sequence"/>
</dbReference>
<sequence length="265" mass="29499">MWEFVGIAGAIIAAWIGFRWLATARSVADNNQGQPGRAMEDREPVVRGAGGPTPERSGGRWKHLSNLNIPLQINYADANGVLTSRRIDVLAIYRDFGEENPFDLAMRAWCHLRRDERTFYTSRVQGAKDGATGEVIPTADLGIWLMMQAGEHPTSPRPEAPPGRLSMRRLRTPPKVTVQRRRAQGDIETFDVEITEIELAGRVPFAFSGWATRRRAPQQRGITGHRRFRLRMTDGGDPPITSLTTAGADAPDSAPHRWLAEQKGK</sequence>
<dbReference type="RefSeq" id="WP_211874611.1">
    <property type="nucleotide sequence ID" value="NZ_JAAEDH010000012.1"/>
</dbReference>
<feature type="region of interest" description="Disordered" evidence="1">
    <location>
        <begin position="230"/>
        <end position="265"/>
    </location>
</feature>
<reference evidence="2" key="1">
    <citation type="submission" date="2020-01" db="EMBL/GenBank/DDBJ databases">
        <authorList>
            <person name="Rat A."/>
        </authorList>
    </citation>
    <scope>NUCLEOTIDE SEQUENCE</scope>
    <source>
        <strain evidence="2">LMG 28251</strain>
    </source>
</reference>
<dbReference type="AlphaFoldDB" id="A0AAF1K4X3"/>
<feature type="region of interest" description="Disordered" evidence="1">
    <location>
        <begin position="29"/>
        <end position="58"/>
    </location>
</feature>
<gene>
    <name evidence="2" type="ORF">GXW79_11890</name>
</gene>
<accession>A0AAF1K4X3</accession>
<evidence type="ECO:0000313" key="2">
    <source>
        <dbReference type="EMBL" id="MBR0655775.1"/>
    </source>
</evidence>